<keyword evidence="2" id="KW-0813">Transport</keyword>
<evidence type="ECO:0000256" key="8">
    <source>
        <dbReference type="SAM" id="Phobius"/>
    </source>
</evidence>
<evidence type="ECO:0000313" key="9">
    <source>
        <dbReference type="EMBL" id="KAK3750961.1"/>
    </source>
</evidence>
<evidence type="ECO:0000256" key="7">
    <source>
        <dbReference type="ARBA" id="ARBA00023303"/>
    </source>
</evidence>
<keyword evidence="10" id="KW-1185">Reference proteome</keyword>
<evidence type="ECO:0000256" key="2">
    <source>
        <dbReference type="ARBA" id="ARBA00022448"/>
    </source>
</evidence>
<evidence type="ECO:0000256" key="4">
    <source>
        <dbReference type="ARBA" id="ARBA00022989"/>
    </source>
</evidence>
<sequence length="111" mass="12335">MVKSWTVMMRCPIHFCLPKCKVVLLAVAITFLGYTLFENGKRSNQLIMYLSTKESSKELFLLVVTLGAGVLLFGTALFLVEAMSLSETSQLVFNNIPPAMWWAVITLTTVG</sequence>
<name>A0AAE0YN02_9GAST</name>
<evidence type="ECO:0000256" key="6">
    <source>
        <dbReference type="ARBA" id="ARBA00023136"/>
    </source>
</evidence>
<reference evidence="9" key="1">
    <citation type="journal article" date="2023" name="G3 (Bethesda)">
        <title>A reference genome for the long-term kleptoplast-retaining sea slug Elysia crispata morphotype clarki.</title>
        <authorList>
            <person name="Eastman K.E."/>
            <person name="Pendleton A.L."/>
            <person name="Shaikh M.A."/>
            <person name="Suttiyut T."/>
            <person name="Ogas R."/>
            <person name="Tomko P."/>
            <person name="Gavelis G."/>
            <person name="Widhalm J.R."/>
            <person name="Wisecaver J.H."/>
        </authorList>
    </citation>
    <scope>NUCLEOTIDE SEQUENCE</scope>
    <source>
        <strain evidence="9">ECLA1</strain>
    </source>
</reference>
<dbReference type="PANTHER" id="PTHR11537">
    <property type="entry name" value="VOLTAGE-GATED POTASSIUM CHANNEL"/>
    <property type="match status" value="1"/>
</dbReference>
<comment type="subcellular location">
    <subcellularLocation>
        <location evidence="1">Membrane</location>
        <topology evidence="1">Multi-pass membrane protein</topology>
    </subcellularLocation>
</comment>
<dbReference type="GO" id="GO:0008076">
    <property type="term" value="C:voltage-gated potassium channel complex"/>
    <property type="evidence" value="ECO:0007669"/>
    <property type="project" value="InterPro"/>
</dbReference>
<evidence type="ECO:0000256" key="5">
    <source>
        <dbReference type="ARBA" id="ARBA00023065"/>
    </source>
</evidence>
<proteinExistence type="predicted"/>
<dbReference type="SUPFAM" id="SSF81324">
    <property type="entry name" value="Voltage-gated potassium channels"/>
    <property type="match status" value="1"/>
</dbReference>
<dbReference type="GO" id="GO:0001508">
    <property type="term" value="P:action potential"/>
    <property type="evidence" value="ECO:0007669"/>
    <property type="project" value="TreeGrafter"/>
</dbReference>
<accession>A0AAE0YN02</accession>
<gene>
    <name evidence="9" type="ORF">RRG08_009217</name>
</gene>
<evidence type="ECO:0000256" key="1">
    <source>
        <dbReference type="ARBA" id="ARBA00004141"/>
    </source>
</evidence>
<keyword evidence="3 8" id="KW-0812">Transmembrane</keyword>
<keyword evidence="4 8" id="KW-1133">Transmembrane helix</keyword>
<organism evidence="9 10">
    <name type="scientific">Elysia crispata</name>
    <name type="common">lettuce slug</name>
    <dbReference type="NCBI Taxonomy" id="231223"/>
    <lineage>
        <taxon>Eukaryota</taxon>
        <taxon>Metazoa</taxon>
        <taxon>Spiralia</taxon>
        <taxon>Lophotrochozoa</taxon>
        <taxon>Mollusca</taxon>
        <taxon>Gastropoda</taxon>
        <taxon>Heterobranchia</taxon>
        <taxon>Euthyneura</taxon>
        <taxon>Panpulmonata</taxon>
        <taxon>Sacoglossa</taxon>
        <taxon>Placobranchoidea</taxon>
        <taxon>Plakobranchidae</taxon>
        <taxon>Elysia</taxon>
    </lineage>
</organism>
<dbReference type="GO" id="GO:0005249">
    <property type="term" value="F:voltage-gated potassium channel activity"/>
    <property type="evidence" value="ECO:0007669"/>
    <property type="project" value="InterPro"/>
</dbReference>
<keyword evidence="5" id="KW-0406">Ion transport</keyword>
<keyword evidence="7" id="KW-0407">Ion channel</keyword>
<feature type="transmembrane region" description="Helical" evidence="8">
    <location>
        <begin position="61"/>
        <end position="80"/>
    </location>
</feature>
<evidence type="ECO:0000313" key="10">
    <source>
        <dbReference type="Proteomes" id="UP001283361"/>
    </source>
</evidence>
<protein>
    <submittedName>
        <fullName evidence="9">Uncharacterized protein</fullName>
    </submittedName>
</protein>
<dbReference type="InterPro" id="IPR028325">
    <property type="entry name" value="VG_K_chnl"/>
</dbReference>
<dbReference type="Gene3D" id="1.10.287.70">
    <property type="match status" value="1"/>
</dbReference>
<evidence type="ECO:0000256" key="3">
    <source>
        <dbReference type="ARBA" id="ARBA00022692"/>
    </source>
</evidence>
<dbReference type="AlphaFoldDB" id="A0AAE0YN02"/>
<dbReference type="Proteomes" id="UP001283361">
    <property type="component" value="Unassembled WGS sequence"/>
</dbReference>
<dbReference type="PRINTS" id="PR00169">
    <property type="entry name" value="KCHANNEL"/>
</dbReference>
<dbReference type="EMBL" id="JAWDGP010005842">
    <property type="protein sequence ID" value="KAK3750961.1"/>
    <property type="molecule type" value="Genomic_DNA"/>
</dbReference>
<keyword evidence="6 8" id="KW-0472">Membrane</keyword>
<dbReference type="PANTHER" id="PTHR11537:SF254">
    <property type="entry name" value="POTASSIUM VOLTAGE-GATED CHANNEL PROTEIN SHAB"/>
    <property type="match status" value="1"/>
</dbReference>
<comment type="caution">
    <text evidence="9">The sequence shown here is derived from an EMBL/GenBank/DDBJ whole genome shotgun (WGS) entry which is preliminary data.</text>
</comment>